<dbReference type="SUPFAM" id="SSF55826">
    <property type="entry name" value="YbaK/ProRS associated domain"/>
    <property type="match status" value="1"/>
</dbReference>
<dbReference type="eggNOG" id="arCOG04332">
    <property type="taxonomic scope" value="Archaea"/>
</dbReference>
<dbReference type="KEGG" id="acj:ACAM_1592"/>
<dbReference type="PANTHER" id="PTHR30411">
    <property type="entry name" value="CYTOPLASMIC PROTEIN"/>
    <property type="match status" value="1"/>
</dbReference>
<dbReference type="AlphaFoldDB" id="U3TF19"/>
<dbReference type="PANTHER" id="PTHR30411:SF1">
    <property type="entry name" value="CYTOPLASMIC PROTEIN"/>
    <property type="match status" value="1"/>
</dbReference>
<name>U3TF19_9CREN</name>
<reference evidence="2 3" key="1">
    <citation type="journal article" date="2013" name="Appl. Environ. Microbiol.">
        <title>Variation of the Virus-Related Elements within Syntenic Genomes of the Hyperthermophilic Archaeon Aeropyrum.</title>
        <authorList>
            <person name="Daifuku T."/>
            <person name="Yoshida T."/>
            <person name="Kitamura T."/>
            <person name="Kawaichi S."/>
            <person name="Inoue T."/>
            <person name="Nomura K."/>
            <person name="Yoshida Y."/>
            <person name="Kuno S."/>
            <person name="Sako Y."/>
        </authorList>
    </citation>
    <scope>NUCLEOTIDE SEQUENCE [LARGE SCALE GENOMIC DNA]</scope>
    <source>
        <strain evidence="2 3">SY1</strain>
    </source>
</reference>
<dbReference type="GeneID" id="17110782"/>
<organism evidence="2 3">
    <name type="scientific">Aeropyrum camini SY1 = JCM 12091</name>
    <dbReference type="NCBI Taxonomy" id="1198449"/>
    <lineage>
        <taxon>Archaea</taxon>
        <taxon>Thermoproteota</taxon>
        <taxon>Thermoprotei</taxon>
        <taxon>Desulfurococcales</taxon>
        <taxon>Desulfurococcaceae</taxon>
        <taxon>Aeropyrum</taxon>
    </lineage>
</organism>
<dbReference type="CDD" id="cd04333">
    <property type="entry name" value="ProX_deacylase"/>
    <property type="match status" value="1"/>
</dbReference>
<proteinExistence type="predicted"/>
<protein>
    <submittedName>
        <fullName evidence="2">Uncharacterized conserved protein</fullName>
    </submittedName>
</protein>
<dbReference type="STRING" id="1198449.ACAM_1592"/>
<dbReference type="GO" id="GO:0002161">
    <property type="term" value="F:aminoacyl-tRNA deacylase activity"/>
    <property type="evidence" value="ECO:0007669"/>
    <property type="project" value="InterPro"/>
</dbReference>
<evidence type="ECO:0000259" key="1">
    <source>
        <dbReference type="Pfam" id="PF04073"/>
    </source>
</evidence>
<dbReference type="Pfam" id="PF04073">
    <property type="entry name" value="tRNA_edit"/>
    <property type="match status" value="1"/>
</dbReference>
<dbReference type="RefSeq" id="WP_022542327.1">
    <property type="nucleotide sequence ID" value="NC_022521.1"/>
</dbReference>
<dbReference type="InterPro" id="IPR007214">
    <property type="entry name" value="YbaK/aa-tRNA-synth-assoc-dom"/>
</dbReference>
<gene>
    <name evidence="2" type="ORF">ACAM_1592</name>
</gene>
<dbReference type="InterPro" id="IPR036754">
    <property type="entry name" value="YbaK/aa-tRNA-synt-asso_dom_sf"/>
</dbReference>
<dbReference type="Proteomes" id="UP000016887">
    <property type="component" value="Chromosome"/>
</dbReference>
<sequence>MTGKVEEWIKARGLSWRLLEMPGSTRTVAEAARWVGVDESNIVKTLIALDSEGNAYAVIVPGGRRLSLRKLGWLVGKPVRLARPGEVLELTGYPVGGVPPVALPQGIVVVVDSSLLNRERVYGGGGSVNTLLEFNPKELVEAVGAVVGDVSE</sequence>
<feature type="domain" description="YbaK/aminoacyl-tRNA synthetase-associated" evidence="1">
    <location>
        <begin position="25"/>
        <end position="141"/>
    </location>
</feature>
<dbReference type="EMBL" id="AP012489">
    <property type="protein sequence ID" value="BAN91061.1"/>
    <property type="molecule type" value="Genomic_DNA"/>
</dbReference>
<evidence type="ECO:0000313" key="3">
    <source>
        <dbReference type="Proteomes" id="UP000016887"/>
    </source>
</evidence>
<dbReference type="Gene3D" id="3.90.960.10">
    <property type="entry name" value="YbaK/aminoacyl-tRNA synthetase-associated domain"/>
    <property type="match status" value="1"/>
</dbReference>
<keyword evidence="3" id="KW-1185">Reference proteome</keyword>
<evidence type="ECO:0000313" key="2">
    <source>
        <dbReference type="EMBL" id="BAN91061.1"/>
    </source>
</evidence>
<accession>U3TF19</accession>
<dbReference type="OrthoDB" id="27691at2157"/>